<sequence length="300" mass="34827">MPKLEIYTLKGTILDTIPCSPAETVKELVRNALESKKLRIEEARCLKQREKDGNWAKIRSRDKVRDENAIYRITRDPEKHRVRVIDYEGRELALLPTKCGMIVGNIAKDVCCQLGVDPKYVYLIEKVENGKILSVKADSKVDWDQKVIITLDLADNERFVIKRGEPILPKRLRKVTLKQLLVDYKNSIPRASRSTTKFLDDLVTKLETGESPNEPEKRLIAKACAPPLERHSLHRGLTWRREARRYLTHLFKPYPQLQIPDFVSNSGDAEDPGFMMSRLRLDYRQNDLKRRDLLLNLIKN</sequence>
<name>A0A7I8XGK9_BURXY</name>
<protein>
    <submittedName>
        <fullName evidence="1">(pine wood nematode) hypothetical protein</fullName>
    </submittedName>
</protein>
<evidence type="ECO:0000313" key="1">
    <source>
        <dbReference type="EMBL" id="CAD5208482.1"/>
    </source>
</evidence>
<proteinExistence type="predicted"/>
<keyword evidence="2" id="KW-1185">Reference proteome</keyword>
<reference evidence="1" key="1">
    <citation type="submission" date="2020-09" db="EMBL/GenBank/DDBJ databases">
        <authorList>
            <person name="Kikuchi T."/>
        </authorList>
    </citation>
    <scope>NUCLEOTIDE SEQUENCE</scope>
    <source>
        <strain evidence="1">Ka4C1</strain>
    </source>
</reference>
<comment type="caution">
    <text evidence="1">The sequence shown here is derived from an EMBL/GenBank/DDBJ whole genome shotgun (WGS) entry which is preliminary data.</text>
</comment>
<accession>A0A7I8XGK9</accession>
<dbReference type="AlphaFoldDB" id="A0A7I8XGK9"/>
<gene>
    <name evidence="1" type="ORF">BXYJ_LOCUS718</name>
</gene>
<dbReference type="EMBL" id="CAJFDI010000001">
    <property type="protein sequence ID" value="CAD5208482.1"/>
    <property type="molecule type" value="Genomic_DNA"/>
</dbReference>
<dbReference type="Proteomes" id="UP000582659">
    <property type="component" value="Unassembled WGS sequence"/>
</dbReference>
<organism evidence="1 2">
    <name type="scientific">Bursaphelenchus xylophilus</name>
    <name type="common">Pinewood nematode worm</name>
    <name type="synonym">Aphelenchoides xylophilus</name>
    <dbReference type="NCBI Taxonomy" id="6326"/>
    <lineage>
        <taxon>Eukaryota</taxon>
        <taxon>Metazoa</taxon>
        <taxon>Ecdysozoa</taxon>
        <taxon>Nematoda</taxon>
        <taxon>Chromadorea</taxon>
        <taxon>Rhabditida</taxon>
        <taxon>Tylenchina</taxon>
        <taxon>Tylenchomorpha</taxon>
        <taxon>Aphelenchoidea</taxon>
        <taxon>Aphelenchoididae</taxon>
        <taxon>Bursaphelenchus</taxon>
    </lineage>
</organism>
<dbReference type="Proteomes" id="UP000659654">
    <property type="component" value="Unassembled WGS sequence"/>
</dbReference>
<dbReference type="EMBL" id="CAJFCV020000001">
    <property type="protein sequence ID" value="CAG9081673.1"/>
    <property type="molecule type" value="Genomic_DNA"/>
</dbReference>
<evidence type="ECO:0000313" key="2">
    <source>
        <dbReference type="Proteomes" id="UP000659654"/>
    </source>
</evidence>